<organism evidence="2">
    <name type="scientific">Caenorhabditis remanei</name>
    <name type="common">Caenorhabditis vulgaris</name>
    <dbReference type="NCBI Taxonomy" id="31234"/>
    <lineage>
        <taxon>Eukaryota</taxon>
        <taxon>Metazoa</taxon>
        <taxon>Ecdysozoa</taxon>
        <taxon>Nematoda</taxon>
        <taxon>Chromadorea</taxon>
        <taxon>Rhabditida</taxon>
        <taxon>Rhabditina</taxon>
        <taxon>Rhabditomorpha</taxon>
        <taxon>Rhabditoidea</taxon>
        <taxon>Rhabditidae</taxon>
        <taxon>Peloderinae</taxon>
        <taxon>Caenorhabditis</taxon>
    </lineage>
</organism>
<dbReference type="FunCoup" id="E3NJ01">
    <property type="interactions" value="478"/>
</dbReference>
<dbReference type="PANTHER" id="PTHR36950">
    <property type="entry name" value="PROTEIN CBG24898-RELATED"/>
    <property type="match status" value="1"/>
</dbReference>
<protein>
    <submittedName>
        <fullName evidence="1">Uncharacterized protein</fullName>
    </submittedName>
</protein>
<dbReference type="Proteomes" id="UP000008281">
    <property type="component" value="Unassembled WGS sequence"/>
</dbReference>
<evidence type="ECO:0000313" key="1">
    <source>
        <dbReference type="EMBL" id="EFO99603.1"/>
    </source>
</evidence>
<name>E3NJ01_CAERE</name>
<dbReference type="EMBL" id="DS268719">
    <property type="protein sequence ID" value="EFO99603.1"/>
    <property type="molecule type" value="Genomic_DNA"/>
</dbReference>
<dbReference type="AlphaFoldDB" id="E3NJ01"/>
<sequence>MVFIRSWVWEPFRMDYHIGMGCLITVEYGNIWKFSVVAYRGNICWQLQLLASISVHSIPIILIMKTAAIIFLCLITLTIATDLQEAQGQFCSTCNKNWEEKVPKSWAEVTAYLNLACFQLHATLKPRCMALVNDFNIGTMFDTFRPQLIDFGNAVCDMYCN</sequence>
<keyword evidence="2" id="KW-1185">Reference proteome</keyword>
<dbReference type="eggNOG" id="ENOG502TIMF">
    <property type="taxonomic scope" value="Eukaryota"/>
</dbReference>
<accession>E3NJ01</accession>
<proteinExistence type="predicted"/>
<dbReference type="PANTHER" id="PTHR36950:SF1">
    <property type="entry name" value="SAPOSIN B-TYPE DOMAIN-CONTAINING PROTEIN"/>
    <property type="match status" value="1"/>
</dbReference>
<evidence type="ECO:0000313" key="2">
    <source>
        <dbReference type="Proteomes" id="UP000008281"/>
    </source>
</evidence>
<gene>
    <name evidence="1" type="ORF">CRE_22152</name>
</gene>
<reference evidence="1" key="1">
    <citation type="submission" date="2007-07" db="EMBL/GenBank/DDBJ databases">
        <title>PCAP assembly of the Caenorhabditis remanei genome.</title>
        <authorList>
            <consortium name="The Caenorhabditis remanei Sequencing Consortium"/>
            <person name="Wilson R.K."/>
        </authorList>
    </citation>
    <scope>NUCLEOTIDE SEQUENCE [LARGE SCALE GENOMIC DNA]</scope>
    <source>
        <strain evidence="1">PB4641</strain>
    </source>
</reference>
<dbReference type="HOGENOM" id="CLU_1645304_0_0_1"/>
<dbReference type="OrthoDB" id="5773736at2759"/>